<organism evidence="1 2">
    <name type="scientific">Streptomyces syringium</name>
    <dbReference type="NCBI Taxonomy" id="76729"/>
    <lineage>
        <taxon>Bacteria</taxon>
        <taxon>Bacillati</taxon>
        <taxon>Actinomycetota</taxon>
        <taxon>Actinomycetes</taxon>
        <taxon>Kitasatosporales</taxon>
        <taxon>Streptomycetaceae</taxon>
        <taxon>Streptomyces</taxon>
    </lineage>
</organism>
<name>A0ABS4Y2X2_9ACTN</name>
<accession>A0ABS4Y2X2</accession>
<dbReference type="EMBL" id="JAGIOH010000001">
    <property type="protein sequence ID" value="MBP2403124.1"/>
    <property type="molecule type" value="Genomic_DNA"/>
</dbReference>
<dbReference type="GeneID" id="91569458"/>
<proteinExistence type="predicted"/>
<keyword evidence="2" id="KW-1185">Reference proteome</keyword>
<comment type="caution">
    <text evidence="1">The sequence shown here is derived from an EMBL/GenBank/DDBJ whole genome shotgun (WGS) entry which is preliminary data.</text>
</comment>
<dbReference type="RefSeq" id="WP_130878066.1">
    <property type="nucleotide sequence ID" value="NZ_JAGIOH010000001.1"/>
</dbReference>
<sequence>MSDSGKVLDIKTEDIKSSAPVFHEQSQKLSDALTKLVQTLDGLGEPWGDDDGVQEFAASYLKKQKSIESATATLVLGLVSIHEAMNDMADGHVENDELIAGMFAKAKPGHGGAK</sequence>
<dbReference type="InterPro" id="IPR036689">
    <property type="entry name" value="ESAT-6-like_sf"/>
</dbReference>
<gene>
    <name evidence="1" type="ORF">JO379_002593</name>
</gene>
<reference evidence="1 2" key="1">
    <citation type="submission" date="2021-03" db="EMBL/GenBank/DDBJ databases">
        <title>Sequencing the genomes of 1000 actinobacteria strains.</title>
        <authorList>
            <person name="Klenk H.-P."/>
        </authorList>
    </citation>
    <scope>NUCLEOTIDE SEQUENCE [LARGE SCALE GENOMIC DNA]</scope>
    <source>
        <strain evidence="1 2">DSM 41480</strain>
    </source>
</reference>
<dbReference type="SUPFAM" id="SSF140453">
    <property type="entry name" value="EsxAB dimer-like"/>
    <property type="match status" value="1"/>
</dbReference>
<dbReference type="Proteomes" id="UP001519291">
    <property type="component" value="Unassembled WGS sequence"/>
</dbReference>
<dbReference type="Gene3D" id="1.10.287.1060">
    <property type="entry name" value="ESAT-6-like"/>
    <property type="match status" value="1"/>
</dbReference>
<evidence type="ECO:0000313" key="1">
    <source>
        <dbReference type="EMBL" id="MBP2403124.1"/>
    </source>
</evidence>
<protein>
    <submittedName>
        <fullName evidence="1">Uncharacterized protein YukE</fullName>
    </submittedName>
</protein>
<evidence type="ECO:0000313" key="2">
    <source>
        <dbReference type="Proteomes" id="UP001519291"/>
    </source>
</evidence>